<comment type="caution">
    <text evidence="8">The sequence shown here is derived from an EMBL/GenBank/DDBJ whole genome shotgun (WGS) entry which is preliminary data.</text>
</comment>
<protein>
    <submittedName>
        <fullName evidence="8">AI-2E family transporter</fullName>
    </submittedName>
</protein>
<name>A0ABS4DHD9_9CHLR</name>
<dbReference type="PANTHER" id="PTHR21716">
    <property type="entry name" value="TRANSMEMBRANE PROTEIN"/>
    <property type="match status" value="1"/>
</dbReference>
<evidence type="ECO:0000256" key="3">
    <source>
        <dbReference type="ARBA" id="ARBA00022692"/>
    </source>
</evidence>
<feature type="transmembrane region" description="Helical" evidence="7">
    <location>
        <begin position="274"/>
        <end position="297"/>
    </location>
</feature>
<evidence type="ECO:0000256" key="2">
    <source>
        <dbReference type="ARBA" id="ARBA00009773"/>
    </source>
</evidence>
<keyword evidence="3 7" id="KW-0812">Transmembrane</keyword>
<evidence type="ECO:0000256" key="4">
    <source>
        <dbReference type="ARBA" id="ARBA00022989"/>
    </source>
</evidence>
<evidence type="ECO:0000313" key="9">
    <source>
        <dbReference type="Proteomes" id="UP001193081"/>
    </source>
</evidence>
<sequence>MAMTVTPRGTRRASTPPDGDNKADRPEGVAPRVPEERGPPAVRRARMAWRQLGERIATITPGGLAQLLLTLGALLGLIALIWFAWGSLFPFVVGAAIAYVLLPLVNLLDRVLPRTLAVLLIMGLVAVLAAFFLSLLVPIIVRQINEAYLSLPSPDDFATYEQRLAAYLRTLPPPMRAFIIDVITQFYDQARSNVDVYLGQSVNLTIRALLGLANTVGFVLGLIVVPTWLLAVLVDQPRGRAVLDQALPPAARAEVWAVLRILDRAFSAFVRGQLFTALITGGLVYLGLDLLTQLFGLASEARYLLLLAILAGLAQLIPSIGPFLGAIPSIFFALTISPQLALAVVLLFFLVQQIISNLVAPRLERNIVDLHPAILILVVVALSQFGFWWILLATPITAVVRDLYRYAYGRFADPPRPAGLLPGEPLPAVKAVRRRPALVYRRVTQLRQPMSEDRERGA</sequence>
<feature type="transmembrane region" description="Helical" evidence="7">
    <location>
        <begin position="375"/>
        <end position="400"/>
    </location>
</feature>
<accession>A0ABS4DHD9</accession>
<feature type="transmembrane region" description="Helical" evidence="7">
    <location>
        <begin position="331"/>
        <end position="355"/>
    </location>
</feature>
<feature type="transmembrane region" description="Helical" evidence="7">
    <location>
        <begin position="303"/>
        <end position="324"/>
    </location>
</feature>
<keyword evidence="4 7" id="KW-1133">Transmembrane helix</keyword>
<feature type="transmembrane region" description="Helical" evidence="7">
    <location>
        <begin position="208"/>
        <end position="234"/>
    </location>
</feature>
<proteinExistence type="inferred from homology"/>
<evidence type="ECO:0000256" key="6">
    <source>
        <dbReference type="SAM" id="MobiDB-lite"/>
    </source>
</evidence>
<keyword evidence="5 7" id="KW-0472">Membrane</keyword>
<feature type="transmembrane region" description="Helical" evidence="7">
    <location>
        <begin position="88"/>
        <end position="108"/>
    </location>
</feature>
<evidence type="ECO:0000256" key="1">
    <source>
        <dbReference type="ARBA" id="ARBA00004141"/>
    </source>
</evidence>
<organism evidence="8 9">
    <name type="scientific">Candidatus Chloroploca mongolica</name>
    <dbReference type="NCBI Taxonomy" id="2528176"/>
    <lineage>
        <taxon>Bacteria</taxon>
        <taxon>Bacillati</taxon>
        <taxon>Chloroflexota</taxon>
        <taxon>Chloroflexia</taxon>
        <taxon>Chloroflexales</taxon>
        <taxon>Chloroflexineae</taxon>
        <taxon>Oscillochloridaceae</taxon>
        <taxon>Candidatus Chloroploca</taxon>
    </lineage>
</organism>
<dbReference type="Pfam" id="PF01594">
    <property type="entry name" value="AI-2E_transport"/>
    <property type="match status" value="1"/>
</dbReference>
<dbReference type="Proteomes" id="UP001193081">
    <property type="component" value="Unassembled WGS sequence"/>
</dbReference>
<comment type="subcellular location">
    <subcellularLocation>
        <location evidence="1">Membrane</location>
        <topology evidence="1">Multi-pass membrane protein</topology>
    </subcellularLocation>
</comment>
<evidence type="ECO:0000256" key="5">
    <source>
        <dbReference type="ARBA" id="ARBA00023136"/>
    </source>
</evidence>
<evidence type="ECO:0000256" key="7">
    <source>
        <dbReference type="SAM" id="Phobius"/>
    </source>
</evidence>
<reference evidence="8 9" key="1">
    <citation type="submission" date="2021-03" db="EMBL/GenBank/DDBJ databases">
        <authorList>
            <person name="Grouzdev D.S."/>
        </authorList>
    </citation>
    <scope>NUCLEOTIDE SEQUENCE [LARGE SCALE GENOMIC DNA]</scope>
    <source>
        <strain evidence="8 9">M50-1</strain>
    </source>
</reference>
<feature type="region of interest" description="Disordered" evidence="6">
    <location>
        <begin position="1"/>
        <end position="40"/>
    </location>
</feature>
<dbReference type="InterPro" id="IPR002549">
    <property type="entry name" value="AI-2E-like"/>
</dbReference>
<evidence type="ECO:0000313" key="8">
    <source>
        <dbReference type="EMBL" id="MBP1468842.1"/>
    </source>
</evidence>
<gene>
    <name evidence="8" type="ORF">EYB53_024235</name>
</gene>
<dbReference type="RefSeq" id="WP_135482004.1">
    <property type="nucleotide sequence ID" value="NZ_SIJK02000102.1"/>
</dbReference>
<feature type="transmembrane region" description="Helical" evidence="7">
    <location>
        <begin position="56"/>
        <end position="82"/>
    </location>
</feature>
<comment type="similarity">
    <text evidence="2">Belongs to the autoinducer-2 exporter (AI-2E) (TC 2.A.86) family.</text>
</comment>
<dbReference type="EMBL" id="SIJK02000102">
    <property type="protein sequence ID" value="MBP1468842.1"/>
    <property type="molecule type" value="Genomic_DNA"/>
</dbReference>
<keyword evidence="9" id="KW-1185">Reference proteome</keyword>
<feature type="transmembrane region" description="Helical" evidence="7">
    <location>
        <begin position="115"/>
        <end position="141"/>
    </location>
</feature>
<feature type="compositionally biased region" description="Basic and acidic residues" evidence="6">
    <location>
        <begin position="19"/>
        <end position="38"/>
    </location>
</feature>
<dbReference type="PANTHER" id="PTHR21716:SF62">
    <property type="entry name" value="TRANSPORT PROTEIN YDBI-RELATED"/>
    <property type="match status" value="1"/>
</dbReference>